<accession>A0A9P1DPN5</accession>
<dbReference type="Proteomes" id="UP001152797">
    <property type="component" value="Unassembled WGS sequence"/>
</dbReference>
<evidence type="ECO:0000256" key="1">
    <source>
        <dbReference type="SAM" id="Coils"/>
    </source>
</evidence>
<feature type="non-terminal residue" evidence="3">
    <location>
        <position position="1"/>
    </location>
</feature>
<protein>
    <submittedName>
        <fullName evidence="3">Uncharacterized protein</fullName>
    </submittedName>
</protein>
<dbReference type="AlphaFoldDB" id="A0A9P1DPN5"/>
<evidence type="ECO:0000256" key="2">
    <source>
        <dbReference type="SAM" id="MobiDB-lite"/>
    </source>
</evidence>
<dbReference type="EMBL" id="CAMXCT010005646">
    <property type="protein sequence ID" value="CAI4012919.1"/>
    <property type="molecule type" value="Genomic_DNA"/>
</dbReference>
<organism evidence="3">
    <name type="scientific">Cladocopium goreaui</name>
    <dbReference type="NCBI Taxonomy" id="2562237"/>
    <lineage>
        <taxon>Eukaryota</taxon>
        <taxon>Sar</taxon>
        <taxon>Alveolata</taxon>
        <taxon>Dinophyceae</taxon>
        <taxon>Suessiales</taxon>
        <taxon>Symbiodiniaceae</taxon>
        <taxon>Cladocopium</taxon>
    </lineage>
</organism>
<evidence type="ECO:0000313" key="5">
    <source>
        <dbReference type="Proteomes" id="UP001152797"/>
    </source>
</evidence>
<sequence length="321" mass="36111">AAWENWGESPRRRAGATATKSTASPRRRTRGRTPKKTSAAKESYGAPTLDPPWQSASTTSLPQPSTSTPVETPESALLKELVQALENTGNSLTEDVQTVIDKTKKPYEPPPSTKSVRQSWDKLEKKRKQLQQAQTARSNLHSSWAGYIEESVKRWKTFASDFAEKDQALEKKVLEAKDAMQEAREKYEKARDAMDKQDAAQLEVEEVSDGMEEESADRIAQWVHSILEEPTFLTEWKASISALDLSYEVSQHCGTVGTLPVATRNRSRSRRSSLQVTFSPIAELYVGSEQDFVMQRTYLTLVLRHCLGIDIKIYHQVHLSS</sequence>
<dbReference type="EMBL" id="CAMXCT030005646">
    <property type="protein sequence ID" value="CAL4800231.1"/>
    <property type="molecule type" value="Genomic_DNA"/>
</dbReference>
<feature type="compositionally biased region" description="Low complexity" evidence="2">
    <location>
        <begin position="57"/>
        <end position="69"/>
    </location>
</feature>
<proteinExistence type="predicted"/>
<keyword evidence="1" id="KW-0175">Coiled coil</keyword>
<dbReference type="EMBL" id="CAMXCT020005646">
    <property type="protein sequence ID" value="CAL1166294.1"/>
    <property type="molecule type" value="Genomic_DNA"/>
</dbReference>
<gene>
    <name evidence="3" type="ORF">C1SCF055_LOCUS37940</name>
</gene>
<feature type="compositionally biased region" description="Basic residues" evidence="2">
    <location>
        <begin position="25"/>
        <end position="35"/>
    </location>
</feature>
<evidence type="ECO:0000313" key="3">
    <source>
        <dbReference type="EMBL" id="CAI4012919.1"/>
    </source>
</evidence>
<evidence type="ECO:0000313" key="4">
    <source>
        <dbReference type="EMBL" id="CAL1166294.1"/>
    </source>
</evidence>
<reference evidence="4" key="2">
    <citation type="submission" date="2024-04" db="EMBL/GenBank/DDBJ databases">
        <authorList>
            <person name="Chen Y."/>
            <person name="Shah S."/>
            <person name="Dougan E. K."/>
            <person name="Thang M."/>
            <person name="Chan C."/>
        </authorList>
    </citation>
    <scope>NUCLEOTIDE SEQUENCE [LARGE SCALE GENOMIC DNA]</scope>
</reference>
<name>A0A9P1DPN5_9DINO</name>
<feature type="coiled-coil region" evidence="1">
    <location>
        <begin position="123"/>
        <end position="200"/>
    </location>
</feature>
<reference evidence="3" key="1">
    <citation type="submission" date="2022-10" db="EMBL/GenBank/DDBJ databases">
        <authorList>
            <person name="Chen Y."/>
            <person name="Dougan E. K."/>
            <person name="Chan C."/>
            <person name="Rhodes N."/>
            <person name="Thang M."/>
        </authorList>
    </citation>
    <scope>NUCLEOTIDE SEQUENCE</scope>
</reference>
<feature type="region of interest" description="Disordered" evidence="2">
    <location>
        <begin position="1"/>
        <end position="74"/>
    </location>
</feature>
<keyword evidence="5" id="KW-1185">Reference proteome</keyword>
<comment type="caution">
    <text evidence="3">The sequence shown here is derived from an EMBL/GenBank/DDBJ whole genome shotgun (WGS) entry which is preliminary data.</text>
</comment>